<feature type="domain" description="ATPase AAA-type core" evidence="2">
    <location>
        <begin position="76"/>
        <end position="176"/>
    </location>
</feature>
<proteinExistence type="inferred from homology"/>
<dbReference type="PROSITE" id="PS00674">
    <property type="entry name" value="AAA"/>
    <property type="match status" value="1"/>
</dbReference>
<dbReference type="InParanoid" id="A0A2P5FLZ7"/>
<dbReference type="GO" id="GO:0005524">
    <property type="term" value="F:ATP binding"/>
    <property type="evidence" value="ECO:0007669"/>
    <property type="project" value="UniProtKB-KW"/>
</dbReference>
<gene>
    <name evidence="4" type="ORF">TorRG33x02_054430</name>
</gene>
<dbReference type="InterPro" id="IPR041569">
    <property type="entry name" value="AAA_lid_3"/>
</dbReference>
<dbReference type="Gene3D" id="3.40.50.300">
    <property type="entry name" value="P-loop containing nucleotide triphosphate hydrolases"/>
    <property type="match status" value="1"/>
</dbReference>
<evidence type="ECO:0000313" key="4">
    <source>
        <dbReference type="EMBL" id="PON98828.1"/>
    </source>
</evidence>
<dbReference type="Gene3D" id="1.10.8.60">
    <property type="match status" value="1"/>
</dbReference>
<organism evidence="4 5">
    <name type="scientific">Trema orientale</name>
    <name type="common">Charcoal tree</name>
    <name type="synonym">Celtis orientalis</name>
    <dbReference type="NCBI Taxonomy" id="63057"/>
    <lineage>
        <taxon>Eukaryota</taxon>
        <taxon>Viridiplantae</taxon>
        <taxon>Streptophyta</taxon>
        <taxon>Embryophyta</taxon>
        <taxon>Tracheophyta</taxon>
        <taxon>Spermatophyta</taxon>
        <taxon>Magnoliopsida</taxon>
        <taxon>eudicotyledons</taxon>
        <taxon>Gunneridae</taxon>
        <taxon>Pentapetalae</taxon>
        <taxon>rosids</taxon>
        <taxon>fabids</taxon>
        <taxon>Rosales</taxon>
        <taxon>Cannabaceae</taxon>
        <taxon>Trema</taxon>
    </lineage>
</organism>
<dbReference type="InterPro" id="IPR003960">
    <property type="entry name" value="ATPase_AAA_CS"/>
</dbReference>
<evidence type="ECO:0000259" key="2">
    <source>
        <dbReference type="Pfam" id="PF00004"/>
    </source>
</evidence>
<comment type="caution">
    <text evidence="4">The sequence shown here is derived from an EMBL/GenBank/DDBJ whole genome shotgun (WGS) entry which is preliminary data.</text>
</comment>
<dbReference type="Proteomes" id="UP000237000">
    <property type="component" value="Unassembled WGS sequence"/>
</dbReference>
<name>A0A2P5FLZ7_TREOI</name>
<dbReference type="Pfam" id="PF17862">
    <property type="entry name" value="AAA_lid_3"/>
    <property type="match status" value="1"/>
</dbReference>
<keyword evidence="1" id="KW-0547">Nucleotide-binding</keyword>
<dbReference type="SUPFAM" id="SSF52540">
    <property type="entry name" value="P-loop containing nucleoside triphosphate hydrolases"/>
    <property type="match status" value="1"/>
</dbReference>
<evidence type="ECO:0000259" key="3">
    <source>
        <dbReference type="Pfam" id="PF17862"/>
    </source>
</evidence>
<dbReference type="PANTHER" id="PTHR48470:SF1">
    <property type="entry name" value="CELL DIVISION CONTROL PROTEIN 48 C ISOFORM 1"/>
    <property type="match status" value="1"/>
</dbReference>
<evidence type="ECO:0000313" key="5">
    <source>
        <dbReference type="Proteomes" id="UP000237000"/>
    </source>
</evidence>
<comment type="similarity">
    <text evidence="1">Belongs to the AAA ATPase family.</text>
</comment>
<dbReference type="OrthoDB" id="27435at2759"/>
<evidence type="ECO:0000256" key="1">
    <source>
        <dbReference type="RuleBase" id="RU003651"/>
    </source>
</evidence>
<dbReference type="PANTHER" id="PTHR48470">
    <property type="entry name" value="CELL DIVISION CONTROL PROTEIN 48 C ISOFORM 1"/>
    <property type="match status" value="1"/>
</dbReference>
<feature type="domain" description="AAA ATPase AAA+ lid" evidence="3">
    <location>
        <begin position="200"/>
        <end position="235"/>
    </location>
</feature>
<dbReference type="GO" id="GO:0016887">
    <property type="term" value="F:ATP hydrolysis activity"/>
    <property type="evidence" value="ECO:0007669"/>
    <property type="project" value="InterPro"/>
</dbReference>
<sequence>MALLAVVRPNWLMQLLMRLASPFIRFLPLSSSPVFQVYIYIYVYIEQLFNGHVSCSTYSCQCLFCFNNYTCSWTIFSGESEENIRQLFQKAYKTAPSIISIDEIDAIASKRENLQRETDRRIVMQLMACMDAHSESIESSDNGQGYVLVIGATNRPNVLDPALRRRGRFDYEIELDVPDENARSEILSVLARTKRLEGCVDLLKIARSTPGFVAADLEALVDKAGYLAVWRMLDQRKSKLGRNSTDEEQSKEYLKTPATREEKKNICITTADLEVILKLHMLLFANISFILYNFTKRFY</sequence>
<dbReference type="Pfam" id="PF00004">
    <property type="entry name" value="AAA"/>
    <property type="match status" value="1"/>
</dbReference>
<protein>
    <submittedName>
        <fullName evidence="4">Spastin</fullName>
    </submittedName>
</protein>
<dbReference type="InterPro" id="IPR027417">
    <property type="entry name" value="P-loop_NTPase"/>
</dbReference>
<dbReference type="EMBL" id="JXTC01000022">
    <property type="protein sequence ID" value="PON98828.1"/>
    <property type="molecule type" value="Genomic_DNA"/>
</dbReference>
<accession>A0A2P5FLZ7</accession>
<dbReference type="InterPro" id="IPR055278">
    <property type="entry name" value="CDC48c"/>
</dbReference>
<dbReference type="STRING" id="63057.A0A2P5FLZ7"/>
<dbReference type="InterPro" id="IPR003959">
    <property type="entry name" value="ATPase_AAA_core"/>
</dbReference>
<dbReference type="AlphaFoldDB" id="A0A2P5FLZ7"/>
<reference evidence="5" key="1">
    <citation type="submission" date="2016-06" db="EMBL/GenBank/DDBJ databases">
        <title>Parallel loss of symbiosis genes in relatives of nitrogen-fixing non-legume Parasponia.</title>
        <authorList>
            <person name="Van Velzen R."/>
            <person name="Holmer R."/>
            <person name="Bu F."/>
            <person name="Rutten L."/>
            <person name="Van Zeijl A."/>
            <person name="Liu W."/>
            <person name="Santuari L."/>
            <person name="Cao Q."/>
            <person name="Sharma T."/>
            <person name="Shen D."/>
            <person name="Roswanjaya Y."/>
            <person name="Wardhani T."/>
            <person name="Kalhor M.S."/>
            <person name="Jansen J."/>
            <person name="Van den Hoogen J."/>
            <person name="Gungor B."/>
            <person name="Hartog M."/>
            <person name="Hontelez J."/>
            <person name="Verver J."/>
            <person name="Yang W.-C."/>
            <person name="Schijlen E."/>
            <person name="Repin R."/>
            <person name="Schilthuizen M."/>
            <person name="Schranz E."/>
            <person name="Heidstra R."/>
            <person name="Miyata K."/>
            <person name="Fedorova E."/>
            <person name="Kohlen W."/>
            <person name="Bisseling T."/>
            <person name="Smit S."/>
            <person name="Geurts R."/>
        </authorList>
    </citation>
    <scope>NUCLEOTIDE SEQUENCE [LARGE SCALE GENOMIC DNA]</scope>
    <source>
        <strain evidence="5">cv. RG33-2</strain>
    </source>
</reference>
<keyword evidence="5" id="KW-1185">Reference proteome</keyword>
<keyword evidence="1" id="KW-0067">ATP-binding</keyword>